<dbReference type="InterPro" id="IPR000702">
    <property type="entry name" value="Ribosomal_uL6-like"/>
</dbReference>
<feature type="domain" description="Large ribosomal subunit protein uL6 alpha-beta" evidence="5">
    <location>
        <begin position="148"/>
        <end position="231"/>
    </location>
</feature>
<organism evidence="6 7">
    <name type="scientific">Madurella mycetomatis</name>
    <dbReference type="NCBI Taxonomy" id="100816"/>
    <lineage>
        <taxon>Eukaryota</taxon>
        <taxon>Fungi</taxon>
        <taxon>Dikarya</taxon>
        <taxon>Ascomycota</taxon>
        <taxon>Pezizomycotina</taxon>
        <taxon>Sordariomycetes</taxon>
        <taxon>Sordariomycetidae</taxon>
        <taxon>Sordariales</taxon>
        <taxon>Sordariales incertae sedis</taxon>
        <taxon>Madurella</taxon>
    </lineage>
</organism>
<dbReference type="EMBL" id="LCTW02000082">
    <property type="protein sequence ID" value="KXX79591.1"/>
    <property type="molecule type" value="Genomic_DNA"/>
</dbReference>
<dbReference type="SUPFAM" id="SSF56053">
    <property type="entry name" value="Ribosomal protein L6"/>
    <property type="match status" value="2"/>
</dbReference>
<dbReference type="PANTHER" id="PTHR11655:SF16">
    <property type="entry name" value="60S RIBOSOMAL PROTEIN L9"/>
    <property type="match status" value="1"/>
</dbReference>
<dbReference type="GO" id="GO:0019843">
    <property type="term" value="F:rRNA binding"/>
    <property type="evidence" value="ECO:0007669"/>
    <property type="project" value="InterPro"/>
</dbReference>
<gene>
    <name evidence="6" type="ORF">MMYC01_203019</name>
</gene>
<dbReference type="STRING" id="100816.A0A175W821"/>
<evidence type="ECO:0000259" key="5">
    <source>
        <dbReference type="Pfam" id="PF00347"/>
    </source>
</evidence>
<keyword evidence="2" id="KW-0689">Ribosomal protein</keyword>
<reference evidence="6 7" key="1">
    <citation type="journal article" date="2016" name="Genome Announc.">
        <title>Genome Sequence of Madurella mycetomatis mm55, Isolated from a Human Mycetoma Case in Sudan.</title>
        <authorList>
            <person name="Smit S."/>
            <person name="Derks M.F."/>
            <person name="Bervoets S."/>
            <person name="Fahal A."/>
            <person name="van Leeuwen W."/>
            <person name="van Belkum A."/>
            <person name="van de Sande W.W."/>
        </authorList>
    </citation>
    <scope>NUCLEOTIDE SEQUENCE [LARGE SCALE GENOMIC DNA]</scope>
    <source>
        <strain evidence="7">mm55</strain>
    </source>
</reference>
<dbReference type="Pfam" id="PF00347">
    <property type="entry name" value="Ribosomal_L6"/>
    <property type="match status" value="2"/>
</dbReference>
<evidence type="ECO:0000256" key="3">
    <source>
        <dbReference type="ARBA" id="ARBA00023274"/>
    </source>
</evidence>
<dbReference type="OrthoDB" id="10252633at2759"/>
<dbReference type="VEuPathDB" id="FungiDB:MMYC01_203019"/>
<dbReference type="InterPro" id="IPR036789">
    <property type="entry name" value="Ribosomal_uL6-like_a/b-dom_sf"/>
</dbReference>
<keyword evidence="7" id="KW-1185">Reference proteome</keyword>
<feature type="domain" description="Large ribosomal subunit protein uL6 alpha-beta" evidence="5">
    <location>
        <begin position="64"/>
        <end position="136"/>
    </location>
</feature>
<dbReference type="Gene3D" id="3.90.930.12">
    <property type="entry name" value="Ribosomal protein L6, alpha-beta domain"/>
    <property type="match status" value="2"/>
</dbReference>
<feature type="region of interest" description="Disordered" evidence="4">
    <location>
        <begin position="14"/>
        <end position="54"/>
    </location>
</feature>
<dbReference type="InterPro" id="IPR002359">
    <property type="entry name" value="Ribosomal_uL6_CS2"/>
</dbReference>
<dbReference type="InterPro" id="IPR020040">
    <property type="entry name" value="Ribosomal_uL6_a/b-dom"/>
</dbReference>
<comment type="caution">
    <text evidence="6">The sequence shown here is derived from an EMBL/GenBank/DDBJ whole genome shotgun (WGS) entry which is preliminary data.</text>
</comment>
<dbReference type="FunFam" id="3.90.930.12:FF:000003">
    <property type="entry name" value="60S ribosomal protein L9"/>
    <property type="match status" value="1"/>
</dbReference>
<proteinExistence type="inferred from homology"/>
<dbReference type="Proteomes" id="UP000078237">
    <property type="component" value="Unassembled WGS sequence"/>
</dbReference>
<dbReference type="FunFam" id="3.90.930.12:FF:000004">
    <property type="entry name" value="60S ribosomal protein L9"/>
    <property type="match status" value="1"/>
</dbReference>
<dbReference type="AlphaFoldDB" id="A0A175W821"/>
<dbReference type="GO" id="GO:0022625">
    <property type="term" value="C:cytosolic large ribosomal subunit"/>
    <property type="evidence" value="ECO:0007669"/>
    <property type="project" value="TreeGrafter"/>
</dbReference>
<feature type="compositionally biased region" description="Basic and acidic residues" evidence="4">
    <location>
        <begin position="25"/>
        <end position="39"/>
    </location>
</feature>
<evidence type="ECO:0000256" key="2">
    <source>
        <dbReference type="ARBA" id="ARBA00022980"/>
    </source>
</evidence>
<evidence type="ECO:0000313" key="6">
    <source>
        <dbReference type="EMBL" id="KXX79591.1"/>
    </source>
</evidence>
<dbReference type="PANTHER" id="PTHR11655">
    <property type="entry name" value="60S/50S RIBOSOMAL PROTEIN L6/L9"/>
    <property type="match status" value="1"/>
</dbReference>
<dbReference type="GO" id="GO:0002181">
    <property type="term" value="P:cytoplasmic translation"/>
    <property type="evidence" value="ECO:0007669"/>
    <property type="project" value="TreeGrafter"/>
</dbReference>
<comment type="similarity">
    <text evidence="1">Belongs to the universal ribosomal protein uL6 family.</text>
</comment>
<protein>
    <recommendedName>
        <fullName evidence="5">Large ribosomal subunit protein uL6 alpha-beta domain-containing protein</fullName>
    </recommendedName>
</protein>
<name>A0A175W821_9PEZI</name>
<sequence>MRYIHSEETLEVPENGTYANSSPGVRRERAEEITRRDPRSTTIIGKPTAKDSKGDTAEFYRGTGRGIKISIKSRLVTVEGPRGKLTKDLSHIAVNFSVIKKNVIGLEIHHGSRKNVAALRTVRTIINNLIIGVTKGFKYKMRYVYAHFPINVNVEKNAETGNWEVEIRNFIGEKIVRRVAMAPGVDVEISKTQKDELILSGNSLEAVSQSAADIQQICRVRNKDIRKFLDGVYVSEKGNVVEE</sequence>
<evidence type="ECO:0000256" key="1">
    <source>
        <dbReference type="ARBA" id="ARBA00009356"/>
    </source>
</evidence>
<accession>A0A175W821</accession>
<dbReference type="GO" id="GO:0003735">
    <property type="term" value="F:structural constituent of ribosome"/>
    <property type="evidence" value="ECO:0007669"/>
    <property type="project" value="InterPro"/>
</dbReference>
<dbReference type="PROSITE" id="PS00700">
    <property type="entry name" value="RIBOSOMAL_L6_2"/>
    <property type="match status" value="1"/>
</dbReference>
<evidence type="ECO:0000256" key="4">
    <source>
        <dbReference type="SAM" id="MobiDB-lite"/>
    </source>
</evidence>
<keyword evidence="3" id="KW-0687">Ribonucleoprotein</keyword>
<evidence type="ECO:0000313" key="7">
    <source>
        <dbReference type="Proteomes" id="UP000078237"/>
    </source>
</evidence>